<evidence type="ECO:0000313" key="9">
    <source>
        <dbReference type="Proteomes" id="UP000694428"/>
    </source>
</evidence>
<keyword evidence="4" id="KW-0238">DNA-binding</keyword>
<dbReference type="Ensembl" id="ENSPSTT00000006430.1">
    <property type="protein sequence ID" value="ENSPSTP00000006129.1"/>
    <property type="gene ID" value="ENSPSTG00000004339.1"/>
</dbReference>
<reference evidence="8" key="1">
    <citation type="submission" date="2025-08" db="UniProtKB">
        <authorList>
            <consortium name="Ensembl"/>
        </authorList>
    </citation>
    <scope>IDENTIFICATION</scope>
</reference>
<evidence type="ECO:0000256" key="6">
    <source>
        <dbReference type="ARBA" id="ARBA00023242"/>
    </source>
</evidence>
<feature type="region of interest" description="Disordered" evidence="7">
    <location>
        <begin position="138"/>
        <end position="175"/>
    </location>
</feature>
<evidence type="ECO:0000256" key="1">
    <source>
        <dbReference type="ARBA" id="ARBA00004123"/>
    </source>
</evidence>
<proteinExistence type="inferred from homology"/>
<evidence type="ECO:0000256" key="3">
    <source>
        <dbReference type="ARBA" id="ARBA00023015"/>
    </source>
</evidence>
<feature type="compositionally biased region" description="Basic and acidic residues" evidence="7">
    <location>
        <begin position="138"/>
        <end position="153"/>
    </location>
</feature>
<dbReference type="AlphaFoldDB" id="A0A8C9L775"/>
<dbReference type="GO" id="GO:0003677">
    <property type="term" value="F:DNA binding"/>
    <property type="evidence" value="ECO:0007669"/>
    <property type="project" value="UniProtKB-KW"/>
</dbReference>
<dbReference type="GO" id="GO:0006351">
    <property type="term" value="P:DNA-templated transcription"/>
    <property type="evidence" value="ECO:0007669"/>
    <property type="project" value="InterPro"/>
</dbReference>
<keyword evidence="6" id="KW-0539">Nucleus</keyword>
<dbReference type="PANTHER" id="PTHR14339:SF10">
    <property type="entry name" value="VASCULIN-LIKE PROTEIN 1"/>
    <property type="match status" value="1"/>
</dbReference>
<feature type="compositionally biased region" description="Basic and acidic residues" evidence="7">
    <location>
        <begin position="329"/>
        <end position="338"/>
    </location>
</feature>
<reference evidence="8" key="2">
    <citation type="submission" date="2025-09" db="UniProtKB">
        <authorList>
            <consortium name="Ensembl"/>
        </authorList>
    </citation>
    <scope>IDENTIFICATION</scope>
</reference>
<evidence type="ECO:0000256" key="5">
    <source>
        <dbReference type="ARBA" id="ARBA00023163"/>
    </source>
</evidence>
<dbReference type="InterPro" id="IPR028128">
    <property type="entry name" value="Vasculin_fam"/>
</dbReference>
<dbReference type="GO" id="GO:0045893">
    <property type="term" value="P:positive regulation of DNA-templated transcription"/>
    <property type="evidence" value="ECO:0007669"/>
    <property type="project" value="InterPro"/>
</dbReference>
<keyword evidence="3" id="KW-0805">Transcription regulation</keyword>
<feature type="region of interest" description="Disordered" evidence="7">
    <location>
        <begin position="261"/>
        <end position="282"/>
    </location>
</feature>
<feature type="region of interest" description="Disordered" evidence="7">
    <location>
        <begin position="312"/>
        <end position="364"/>
    </location>
</feature>
<keyword evidence="5" id="KW-0804">Transcription</keyword>
<dbReference type="GO" id="GO:0003723">
    <property type="term" value="F:RNA binding"/>
    <property type="evidence" value="ECO:0007669"/>
    <property type="project" value="InterPro"/>
</dbReference>
<evidence type="ECO:0000256" key="7">
    <source>
        <dbReference type="SAM" id="MobiDB-lite"/>
    </source>
</evidence>
<feature type="compositionally biased region" description="Low complexity" evidence="7">
    <location>
        <begin position="264"/>
        <end position="282"/>
    </location>
</feature>
<keyword evidence="9" id="KW-1185">Reference proteome</keyword>
<evidence type="ECO:0000313" key="8">
    <source>
        <dbReference type="Ensembl" id="ENSPSTP00000006129.1"/>
    </source>
</evidence>
<dbReference type="Proteomes" id="UP000694428">
    <property type="component" value="Unplaced"/>
</dbReference>
<dbReference type="GO" id="GO:0005634">
    <property type="term" value="C:nucleus"/>
    <property type="evidence" value="ECO:0007669"/>
    <property type="project" value="UniProtKB-SubCell"/>
</dbReference>
<evidence type="ECO:0000256" key="4">
    <source>
        <dbReference type="ARBA" id="ARBA00023125"/>
    </source>
</evidence>
<organism evidence="8 9">
    <name type="scientific">Pavo cristatus</name>
    <name type="common">Indian peafowl</name>
    <name type="synonym">Blue peafowl</name>
    <dbReference type="NCBI Taxonomy" id="9049"/>
    <lineage>
        <taxon>Eukaryota</taxon>
        <taxon>Metazoa</taxon>
        <taxon>Chordata</taxon>
        <taxon>Craniata</taxon>
        <taxon>Vertebrata</taxon>
        <taxon>Euteleostomi</taxon>
        <taxon>Archelosauria</taxon>
        <taxon>Archosauria</taxon>
        <taxon>Dinosauria</taxon>
        <taxon>Saurischia</taxon>
        <taxon>Theropoda</taxon>
        <taxon>Coelurosauria</taxon>
        <taxon>Aves</taxon>
        <taxon>Neognathae</taxon>
        <taxon>Galloanserae</taxon>
        <taxon>Galliformes</taxon>
        <taxon>Phasianidae</taxon>
        <taxon>Phasianinae</taxon>
        <taxon>Pavo</taxon>
    </lineage>
</organism>
<comment type="similarity">
    <text evidence="2">Belongs to the vasculin family.</text>
</comment>
<protein>
    <submittedName>
        <fullName evidence="8">GC-rich promoter binding protein 1 like 1</fullName>
    </submittedName>
</protein>
<feature type="region of interest" description="Disordered" evidence="7">
    <location>
        <begin position="17"/>
        <end position="42"/>
    </location>
</feature>
<feature type="compositionally biased region" description="Basic and acidic residues" evidence="7">
    <location>
        <begin position="26"/>
        <end position="38"/>
    </location>
</feature>
<name>A0A8C9L775_PAVCR</name>
<feature type="compositionally biased region" description="Basic and acidic residues" evidence="7">
    <location>
        <begin position="312"/>
        <end position="321"/>
    </location>
</feature>
<comment type="subcellular location">
    <subcellularLocation>
        <location evidence="1">Nucleus</location>
    </subcellularLocation>
</comment>
<sequence>MAQHDFVPAWLNFSTPQSTKSPAATFEKHGEHLPRGEGRFGVSRRRHNSSDGFFNNGPLRTAGDCWHQPSLLRHDSVDSGVSKGAHVGLSGGQPGWHGPSRGHDGMNQRGGGGTGVHRHWNGNFHSRKSSAFQEKLPVEAREEKKEDKEHLQFEEEDFPSLNPEAGRHNNQNKPLGTPSGVWGSAELFIQRCGLLLKLVWKAVNEHRMAVSSGDVFILKGIKYPWKANRNEHKPGSLSSSRDSAFTSPVSVTKPAVLASGSVLTSPKESPSSTTPPIEICSSRLTKLMRRTTDKKSEFLKALKDDRNGEITESRECDKLDDMESNSTPEPKENWEENCHQNGLSLPLPEEGENLSHSLEAEHSPRTVQEGNYFKELSGKYTKLNWRCGFHFYLLEWVMESSSKTNTDDR</sequence>
<dbReference type="PANTHER" id="PTHR14339">
    <property type="entry name" value="VASCULIN"/>
    <property type="match status" value="1"/>
</dbReference>
<accession>A0A8C9L775</accession>
<evidence type="ECO:0000256" key="2">
    <source>
        <dbReference type="ARBA" id="ARBA00010099"/>
    </source>
</evidence>